<name>A0A7X0MWJ1_9GAMM</name>
<dbReference type="GO" id="GO:0006270">
    <property type="term" value="P:DNA replication initiation"/>
    <property type="evidence" value="ECO:0007669"/>
    <property type="project" value="InterPro"/>
</dbReference>
<dbReference type="InParanoid" id="A0A7X0MWJ1"/>
<keyword evidence="3" id="KW-1185">Reference proteome</keyword>
<comment type="caution">
    <text evidence="2">The sequence shown here is derived from an EMBL/GenBank/DDBJ whole genome shotgun (WGS) entry which is preliminary data.</text>
</comment>
<dbReference type="RefSeq" id="WP_243749366.1">
    <property type="nucleotide sequence ID" value="NZ_JAAONY010000001.1"/>
</dbReference>
<feature type="region of interest" description="Disordered" evidence="1">
    <location>
        <begin position="179"/>
        <end position="203"/>
    </location>
</feature>
<feature type="compositionally biased region" description="Basic and acidic residues" evidence="1">
    <location>
        <begin position="185"/>
        <end position="203"/>
    </location>
</feature>
<gene>
    <name evidence="2" type="ORF">HNR48_001277</name>
</gene>
<proteinExistence type="predicted"/>
<dbReference type="EMBL" id="JACHHT010000001">
    <property type="protein sequence ID" value="MBB6520999.1"/>
    <property type="molecule type" value="Genomic_DNA"/>
</dbReference>
<dbReference type="Pfam" id="PF06992">
    <property type="entry name" value="Phage_lambda_P"/>
    <property type="match status" value="1"/>
</dbReference>
<accession>A0A7X0MWJ1</accession>
<dbReference type="Proteomes" id="UP000528457">
    <property type="component" value="Unassembled WGS sequence"/>
</dbReference>
<reference evidence="2 3" key="1">
    <citation type="submission" date="2020-08" db="EMBL/GenBank/DDBJ databases">
        <title>Genomic Encyclopedia of Type Strains, Phase IV (KMG-IV): sequencing the most valuable type-strain genomes for metagenomic binning, comparative biology and taxonomic classification.</title>
        <authorList>
            <person name="Goeker M."/>
        </authorList>
    </citation>
    <scope>NUCLEOTIDE SEQUENCE [LARGE SCALE GENOMIC DNA]</scope>
    <source>
        <strain evidence="2 3">DSM 22368</strain>
    </source>
</reference>
<evidence type="ECO:0000256" key="1">
    <source>
        <dbReference type="SAM" id="MobiDB-lite"/>
    </source>
</evidence>
<sequence length="203" mass="22884">MSKTSLTHPGNQNSDDIQARKETINQVFSLFRINYHNQYHSAFGSDELLGQAKRLWLEGLQRFDNESILRGAKRVMETSDYLPTLNKMIRACEGDPAQHGLPAPYSAYQEACGAPSPKAEAQWSHPAVYLAGKEAGWFMLASNAEKTAFPIFKQCYEKYCEQVLAGNKLSMPELKALPEEVGEPLSKEENRKRMADLRSQLDL</sequence>
<evidence type="ECO:0000313" key="3">
    <source>
        <dbReference type="Proteomes" id="UP000528457"/>
    </source>
</evidence>
<organism evidence="2 3">
    <name type="scientific">Pseudoteredinibacter isoporae</name>
    <dbReference type="NCBI Taxonomy" id="570281"/>
    <lineage>
        <taxon>Bacteria</taxon>
        <taxon>Pseudomonadati</taxon>
        <taxon>Pseudomonadota</taxon>
        <taxon>Gammaproteobacteria</taxon>
        <taxon>Cellvibrionales</taxon>
        <taxon>Cellvibrionaceae</taxon>
        <taxon>Pseudoteredinibacter</taxon>
    </lineage>
</organism>
<protein>
    <recommendedName>
        <fullName evidence="4">Replicative helicase inhibitor G39P N-terminal domain-containing protein</fullName>
    </recommendedName>
</protein>
<evidence type="ECO:0000313" key="2">
    <source>
        <dbReference type="EMBL" id="MBB6520999.1"/>
    </source>
</evidence>
<evidence type="ECO:0008006" key="4">
    <source>
        <dbReference type="Google" id="ProtNLM"/>
    </source>
</evidence>
<dbReference type="InterPro" id="IPR009731">
    <property type="entry name" value="P-like"/>
</dbReference>
<dbReference type="AlphaFoldDB" id="A0A7X0MWJ1"/>